<organism evidence="8 9">
    <name type="scientific">Thalassiosira oceanica</name>
    <name type="common">Marine diatom</name>
    <dbReference type="NCBI Taxonomy" id="159749"/>
    <lineage>
        <taxon>Eukaryota</taxon>
        <taxon>Sar</taxon>
        <taxon>Stramenopiles</taxon>
        <taxon>Ochrophyta</taxon>
        <taxon>Bacillariophyta</taxon>
        <taxon>Coscinodiscophyceae</taxon>
        <taxon>Thalassiosirophycidae</taxon>
        <taxon>Thalassiosirales</taxon>
        <taxon>Thalassiosiraceae</taxon>
        <taxon>Thalassiosira</taxon>
    </lineage>
</organism>
<feature type="transmembrane region" description="Helical" evidence="7">
    <location>
        <begin position="101"/>
        <end position="120"/>
    </location>
</feature>
<dbReference type="Pfam" id="PF03348">
    <property type="entry name" value="Serinc"/>
    <property type="match status" value="1"/>
</dbReference>
<dbReference type="OrthoDB" id="5963193at2759"/>
<name>K0TJ26_THAOC</name>
<dbReference type="GO" id="GO:0016020">
    <property type="term" value="C:membrane"/>
    <property type="evidence" value="ECO:0007669"/>
    <property type="project" value="UniProtKB-SubCell"/>
</dbReference>
<evidence type="ECO:0000256" key="1">
    <source>
        <dbReference type="ARBA" id="ARBA00004141"/>
    </source>
</evidence>
<protein>
    <submittedName>
        <fullName evidence="8">Uncharacterized protein</fullName>
    </submittedName>
</protein>
<dbReference type="EMBL" id="AGNL01004145">
    <property type="protein sequence ID" value="EJK73866.1"/>
    <property type="molecule type" value="Genomic_DNA"/>
</dbReference>
<evidence type="ECO:0000256" key="3">
    <source>
        <dbReference type="ARBA" id="ARBA00022692"/>
    </source>
</evidence>
<reference evidence="8 9" key="1">
    <citation type="journal article" date="2012" name="Genome Biol.">
        <title>Genome and low-iron response of an oceanic diatom adapted to chronic iron limitation.</title>
        <authorList>
            <person name="Lommer M."/>
            <person name="Specht M."/>
            <person name="Roy A.S."/>
            <person name="Kraemer L."/>
            <person name="Andreson R."/>
            <person name="Gutowska M.A."/>
            <person name="Wolf J."/>
            <person name="Bergner S.V."/>
            <person name="Schilhabel M.B."/>
            <person name="Klostermeier U.C."/>
            <person name="Beiko R.G."/>
            <person name="Rosenstiel P."/>
            <person name="Hippler M."/>
            <person name="Laroche J."/>
        </authorList>
    </citation>
    <scope>NUCLEOTIDE SEQUENCE [LARGE SCALE GENOMIC DNA]</scope>
    <source>
        <strain evidence="8 9">CCMP1005</strain>
    </source>
</reference>
<keyword evidence="5 7" id="KW-0472">Membrane</keyword>
<dbReference type="Proteomes" id="UP000266841">
    <property type="component" value="Unassembled WGS sequence"/>
</dbReference>
<dbReference type="InterPro" id="IPR005016">
    <property type="entry name" value="TDE1/TMS"/>
</dbReference>
<evidence type="ECO:0000313" key="9">
    <source>
        <dbReference type="Proteomes" id="UP000266841"/>
    </source>
</evidence>
<feature type="transmembrane region" description="Helical" evidence="7">
    <location>
        <begin position="132"/>
        <end position="157"/>
    </location>
</feature>
<feature type="transmembrane region" description="Helical" evidence="7">
    <location>
        <begin position="186"/>
        <end position="208"/>
    </location>
</feature>
<keyword evidence="4 7" id="KW-1133">Transmembrane helix</keyword>
<keyword evidence="9" id="KW-1185">Reference proteome</keyword>
<evidence type="ECO:0000256" key="5">
    <source>
        <dbReference type="ARBA" id="ARBA00023136"/>
    </source>
</evidence>
<dbReference type="eggNOG" id="KOG2592">
    <property type="taxonomic scope" value="Eukaryota"/>
</dbReference>
<feature type="transmembrane region" description="Helical" evidence="7">
    <location>
        <begin position="281"/>
        <end position="300"/>
    </location>
</feature>
<evidence type="ECO:0000256" key="6">
    <source>
        <dbReference type="SAM" id="MobiDB-lite"/>
    </source>
</evidence>
<dbReference type="PANTHER" id="PTHR10383">
    <property type="entry name" value="SERINE INCORPORATOR"/>
    <property type="match status" value="1"/>
</dbReference>
<feature type="region of interest" description="Disordered" evidence="6">
    <location>
        <begin position="330"/>
        <end position="354"/>
    </location>
</feature>
<dbReference type="PANTHER" id="PTHR10383:SF9">
    <property type="entry name" value="SERINE INCORPORATOR, ISOFORM F"/>
    <property type="match status" value="1"/>
</dbReference>
<dbReference type="AlphaFoldDB" id="K0TJ26"/>
<sequence length="421" mass="44321">MSGVVTAIVAGVSWCFCRATASLCGAWCGNDKPSSVAPSATSGRKRSVLLLAFSVAVSLAFQYALGPNYGKLRLEYLVEAWSSGCEHDNQELVQICAGNSGVYRAQGAAFLFFFLFAIAAKCRPTANREAPVFVPLFVNIARAGSVIFVVLQQIILIDIAYNWNESWLENSEKAERDEGAGSGKKWLAAILVSCGVLYGASLAGIVVMYIQFRGCPTNDAFISITLAMSLICTAAQMLNRTETGSLLTSACMTIYSAYLCGAAVSKNPDAECNPHLGDESIWSVVIGLLFAFVSLLWAGWSYTADSRLGGGDGSEADDNDGEQQIEKPVGGLVVGNGDADDSSPNSETALVDKTGEASTSFGNTWKLNAVMMSSVDVASGCESMACPFVVLVDTLGAHPHAGSGFFLAARTGPGHLAPKML</sequence>
<evidence type="ECO:0000256" key="2">
    <source>
        <dbReference type="ARBA" id="ARBA00006665"/>
    </source>
</evidence>
<evidence type="ECO:0000256" key="7">
    <source>
        <dbReference type="SAM" id="Phobius"/>
    </source>
</evidence>
<evidence type="ECO:0000313" key="8">
    <source>
        <dbReference type="EMBL" id="EJK73866.1"/>
    </source>
</evidence>
<evidence type="ECO:0000256" key="4">
    <source>
        <dbReference type="ARBA" id="ARBA00022989"/>
    </source>
</evidence>
<comment type="similarity">
    <text evidence="2">Belongs to the TDE1 family.</text>
</comment>
<gene>
    <name evidence="8" type="ORF">THAOC_04488</name>
</gene>
<comment type="caution">
    <text evidence="8">The sequence shown here is derived from an EMBL/GenBank/DDBJ whole genome shotgun (WGS) entry which is preliminary data.</text>
</comment>
<accession>K0TJ26</accession>
<comment type="subcellular location">
    <subcellularLocation>
        <location evidence="1">Membrane</location>
        <topology evidence="1">Multi-pass membrane protein</topology>
    </subcellularLocation>
</comment>
<proteinExistence type="inferred from homology"/>
<feature type="transmembrane region" description="Helical" evidence="7">
    <location>
        <begin position="48"/>
        <end position="65"/>
    </location>
</feature>
<keyword evidence="3 7" id="KW-0812">Transmembrane</keyword>